<evidence type="ECO:0000313" key="2">
    <source>
        <dbReference type="EMBL" id="MFD2519246.1"/>
    </source>
</evidence>
<keyword evidence="1" id="KW-0732">Signal</keyword>
<dbReference type="RefSeq" id="WP_340237933.1">
    <property type="nucleotide sequence ID" value="NZ_JBBEWC010000009.1"/>
</dbReference>
<organism evidence="2 3">
    <name type="scientific">Emticicia soli</name>
    <dbReference type="NCBI Taxonomy" id="2027878"/>
    <lineage>
        <taxon>Bacteria</taxon>
        <taxon>Pseudomonadati</taxon>
        <taxon>Bacteroidota</taxon>
        <taxon>Cytophagia</taxon>
        <taxon>Cytophagales</taxon>
        <taxon>Leadbetterellaceae</taxon>
        <taxon>Emticicia</taxon>
    </lineage>
</organism>
<feature type="chain" id="PRO_5046833837" description="DUF4402 domain-containing protein" evidence="1">
    <location>
        <begin position="19"/>
        <end position="356"/>
    </location>
</feature>
<dbReference type="Proteomes" id="UP001597510">
    <property type="component" value="Unassembled WGS sequence"/>
</dbReference>
<evidence type="ECO:0000313" key="3">
    <source>
        <dbReference type="Proteomes" id="UP001597510"/>
    </source>
</evidence>
<name>A0ABW5J2E5_9BACT</name>
<proteinExistence type="predicted"/>
<comment type="caution">
    <text evidence="2">The sequence shown here is derived from an EMBL/GenBank/DDBJ whole genome shotgun (WGS) entry which is preliminary data.</text>
</comment>
<evidence type="ECO:0000256" key="1">
    <source>
        <dbReference type="SAM" id="SignalP"/>
    </source>
</evidence>
<protein>
    <recommendedName>
        <fullName evidence="4">DUF4402 domain-containing protein</fullName>
    </recommendedName>
</protein>
<dbReference type="EMBL" id="JBHULC010000001">
    <property type="protein sequence ID" value="MFD2519246.1"/>
    <property type="molecule type" value="Genomic_DNA"/>
</dbReference>
<accession>A0ABW5J2E5</accession>
<reference evidence="3" key="1">
    <citation type="journal article" date="2019" name="Int. J. Syst. Evol. Microbiol.">
        <title>The Global Catalogue of Microorganisms (GCM) 10K type strain sequencing project: providing services to taxonomists for standard genome sequencing and annotation.</title>
        <authorList>
            <consortium name="The Broad Institute Genomics Platform"/>
            <consortium name="The Broad Institute Genome Sequencing Center for Infectious Disease"/>
            <person name="Wu L."/>
            <person name="Ma J."/>
        </authorList>
    </citation>
    <scope>NUCLEOTIDE SEQUENCE [LARGE SCALE GENOMIC DNA]</scope>
    <source>
        <strain evidence="3">KCTC 52344</strain>
    </source>
</reference>
<feature type="signal peptide" evidence="1">
    <location>
        <begin position="1"/>
        <end position="18"/>
    </location>
</feature>
<keyword evidence="3" id="KW-1185">Reference proteome</keyword>
<evidence type="ECO:0008006" key="4">
    <source>
        <dbReference type="Google" id="ProtNLM"/>
    </source>
</evidence>
<gene>
    <name evidence="2" type="ORF">ACFSR2_00015</name>
</gene>
<sequence>MKKILMLAFVLWLNMVKAQSLILSPDLSPTAQLRHIENGYIHSSTNNASILKFSYASSVPTIQTTTNTPLAFAIGNGTGLMWLNQQGYLSIGPSTATERLDIKKGRIRFTGQKSVSEPSGYVFTDMNGIAVFRLEMKDDDNLRIINTNSVENFVMNVNTGNVGIGIPPSAEALSISGNVHNTQLENSDSKNTILLATANGDLVKGEMDKIEVTPWNYTRFGGFGSDNYTISSGLGFYSSTNGSGVDLTAPLHLPHGVKLENIKVNLIDNSATSYIKFYLWGIGNSGSSLLVGSFDSKSSATSAALAEVSRSLNHTTDCDTMYYILSITVQKSSDDAPTFWPTSNLQLGTVTISYAY</sequence>